<dbReference type="GO" id="GO:0005886">
    <property type="term" value="C:plasma membrane"/>
    <property type="evidence" value="ECO:0007669"/>
    <property type="project" value="TreeGrafter"/>
</dbReference>
<dbReference type="PANTHER" id="PTHR43531">
    <property type="entry name" value="PROTEIN ICFG"/>
    <property type="match status" value="1"/>
</dbReference>
<dbReference type="GO" id="GO:0004888">
    <property type="term" value="F:transmembrane signaling receptor activity"/>
    <property type="evidence" value="ECO:0007669"/>
    <property type="project" value="InterPro"/>
</dbReference>
<feature type="transmembrane region" description="Helical" evidence="4">
    <location>
        <begin position="7"/>
        <end position="28"/>
    </location>
</feature>
<keyword evidence="7" id="KW-1185">Reference proteome</keyword>
<accession>A0A4Q0XQW0</accession>
<keyword evidence="3" id="KW-0807">Transducer</keyword>
<dbReference type="Pfam" id="PF00015">
    <property type="entry name" value="MCPsignal"/>
    <property type="match status" value="1"/>
</dbReference>
<dbReference type="Proteomes" id="UP000290657">
    <property type="component" value="Unassembled WGS sequence"/>
</dbReference>
<keyword evidence="4" id="KW-0812">Transmembrane</keyword>
<dbReference type="PANTHER" id="PTHR43531:SF11">
    <property type="entry name" value="METHYL-ACCEPTING CHEMOTAXIS PROTEIN 3"/>
    <property type="match status" value="1"/>
</dbReference>
<reference evidence="6 7" key="1">
    <citation type="submission" date="2017-10" db="EMBL/GenBank/DDBJ databases">
        <title>Genomics of the genus Arcobacter.</title>
        <authorList>
            <person name="Perez-Cataluna A."/>
            <person name="Figueras M.J."/>
        </authorList>
    </citation>
    <scope>NUCLEOTIDE SEQUENCE [LARGE SCALE GENOMIC DNA]</scope>
    <source>
        <strain evidence="6 7">CECT 8987</strain>
    </source>
</reference>
<keyword evidence="4" id="KW-0472">Membrane</keyword>
<keyword evidence="4" id="KW-1133">Transmembrane helix</keyword>
<evidence type="ECO:0000313" key="7">
    <source>
        <dbReference type="Proteomes" id="UP000290657"/>
    </source>
</evidence>
<evidence type="ECO:0000256" key="4">
    <source>
        <dbReference type="SAM" id="Phobius"/>
    </source>
</evidence>
<comment type="similarity">
    <text evidence="2">Belongs to the methyl-accepting chemotaxis (MCP) protein family.</text>
</comment>
<proteinExistence type="inferred from homology"/>
<organism evidence="6 7">
    <name type="scientific">Candidatus Marinarcus aquaticus</name>
    <dbReference type="NCBI Taxonomy" id="2044504"/>
    <lineage>
        <taxon>Bacteria</taxon>
        <taxon>Pseudomonadati</taxon>
        <taxon>Campylobacterota</taxon>
        <taxon>Epsilonproteobacteria</taxon>
        <taxon>Campylobacterales</taxon>
        <taxon>Arcobacteraceae</taxon>
        <taxon>Candidatus Marinarcus</taxon>
    </lineage>
</organism>
<evidence type="ECO:0000256" key="1">
    <source>
        <dbReference type="ARBA" id="ARBA00022500"/>
    </source>
</evidence>
<dbReference type="RefSeq" id="WP_128996794.1">
    <property type="nucleotide sequence ID" value="NZ_PDKN01000008.1"/>
</dbReference>
<evidence type="ECO:0000256" key="2">
    <source>
        <dbReference type="ARBA" id="ARBA00029447"/>
    </source>
</evidence>
<dbReference type="SMART" id="SM00283">
    <property type="entry name" value="MA"/>
    <property type="match status" value="1"/>
</dbReference>
<dbReference type="Gene3D" id="1.10.287.950">
    <property type="entry name" value="Methyl-accepting chemotaxis protein"/>
    <property type="match status" value="1"/>
</dbReference>
<dbReference type="GO" id="GO:0007165">
    <property type="term" value="P:signal transduction"/>
    <property type="evidence" value="ECO:0007669"/>
    <property type="project" value="UniProtKB-KW"/>
</dbReference>
<evidence type="ECO:0000256" key="3">
    <source>
        <dbReference type="PROSITE-ProRule" id="PRU00284"/>
    </source>
</evidence>
<sequence>MFNFRSLYFRMTIVHYVGMILLPINAFLFSSNTISQTIQIIITLALIIHELDERKNGKQLSQKLVEFLKNMDNKNATLQINTSMANEYSQIKEVIDKREVQLLKKEQEDLALIMQANAVMNNLKQGLYSKTIEASTSNEPLELFKESVNEMILETKKHFANTNKILNEYTNYDYRNQLSIDGLIKEGDLEQIVSSVNQLKEAITQMLLDNKKNGVNLQNSSEVLLDNVDKLNLSSNEATKSLQYTSTALETITFNVSQTTQQMNQMSTLANAVISSANTGKKLASQTTSAMDEISTQVNQINEAIAIIDQIAFQTNILSLNAAVEAATAGEAGKGFAVVASEVRNLANRSTQAAKEIKNIVEFAKEKADQGKDIANDMIEGYSCLHHDIDKTIHIINNVANISKEQQEGIVQINNSMSILEQQVHTNSEVSSQAHIIATNTSNIANTIVDKANEKEFENKDTISCSRCA</sequence>
<dbReference type="OrthoDB" id="5318642at2"/>
<dbReference type="PROSITE" id="PS50111">
    <property type="entry name" value="CHEMOTAXIS_TRANSDUC_2"/>
    <property type="match status" value="1"/>
</dbReference>
<keyword evidence="1" id="KW-0145">Chemotaxis</keyword>
<comment type="caution">
    <text evidence="6">The sequence shown here is derived from an EMBL/GenBank/DDBJ whole genome shotgun (WGS) entry which is preliminary data.</text>
</comment>
<dbReference type="InterPro" id="IPR004089">
    <property type="entry name" value="MCPsignal_dom"/>
</dbReference>
<name>A0A4Q0XQW0_9BACT</name>
<dbReference type="GO" id="GO:0006935">
    <property type="term" value="P:chemotaxis"/>
    <property type="evidence" value="ECO:0007669"/>
    <property type="project" value="UniProtKB-KW"/>
</dbReference>
<dbReference type="EMBL" id="PDKN01000008">
    <property type="protein sequence ID" value="RXJ55248.1"/>
    <property type="molecule type" value="Genomic_DNA"/>
</dbReference>
<evidence type="ECO:0000313" key="6">
    <source>
        <dbReference type="EMBL" id="RXJ55248.1"/>
    </source>
</evidence>
<evidence type="ECO:0000259" key="5">
    <source>
        <dbReference type="PROSITE" id="PS50111"/>
    </source>
</evidence>
<protein>
    <submittedName>
        <fullName evidence="6">Chemotaxis protein</fullName>
    </submittedName>
</protein>
<dbReference type="AlphaFoldDB" id="A0A4Q0XQW0"/>
<dbReference type="PRINTS" id="PR00260">
    <property type="entry name" value="CHEMTRNSDUCR"/>
</dbReference>
<dbReference type="InterPro" id="IPR051310">
    <property type="entry name" value="MCP_chemotaxis"/>
</dbReference>
<dbReference type="InterPro" id="IPR004090">
    <property type="entry name" value="Chemotax_Me-accpt_rcpt"/>
</dbReference>
<gene>
    <name evidence="6" type="ORF">CRV04_10430</name>
</gene>
<feature type="domain" description="Methyl-accepting transducer" evidence="5">
    <location>
        <begin position="213"/>
        <end position="438"/>
    </location>
</feature>
<dbReference type="SUPFAM" id="SSF58104">
    <property type="entry name" value="Methyl-accepting chemotaxis protein (MCP) signaling domain"/>
    <property type="match status" value="1"/>
</dbReference>